<dbReference type="AlphaFoldDB" id="A0A654U2Z7"/>
<dbReference type="Proteomes" id="UP000046680">
    <property type="component" value="Unassembled WGS sequence"/>
</dbReference>
<evidence type="ECO:0000313" key="2">
    <source>
        <dbReference type="Proteomes" id="UP000046680"/>
    </source>
</evidence>
<gene>
    <name evidence="1" type="ORF">ERS007657_02682</name>
</gene>
<organism evidence="1 2">
    <name type="scientific">Mycobacterium tuberculosis</name>
    <dbReference type="NCBI Taxonomy" id="1773"/>
    <lineage>
        <taxon>Bacteria</taxon>
        <taxon>Bacillati</taxon>
        <taxon>Actinomycetota</taxon>
        <taxon>Actinomycetes</taxon>
        <taxon>Mycobacteriales</taxon>
        <taxon>Mycobacteriaceae</taxon>
        <taxon>Mycobacterium</taxon>
        <taxon>Mycobacterium tuberculosis complex</taxon>
    </lineage>
</organism>
<reference evidence="1 2" key="1">
    <citation type="submission" date="2015-03" db="EMBL/GenBank/DDBJ databases">
        <authorList>
            <consortium name="Pathogen Informatics"/>
        </authorList>
    </citation>
    <scope>NUCLEOTIDE SEQUENCE [LARGE SCALE GENOMIC DNA]</scope>
    <source>
        <strain evidence="1 2">C09601061</strain>
    </source>
</reference>
<name>A0A654U2Z7_MYCTX</name>
<proteinExistence type="predicted"/>
<sequence length="37" mass="4146">MPVVLALAYFTAALLDALLGRVIQLIRRARRPDQAPR</sequence>
<evidence type="ECO:0000313" key="1">
    <source>
        <dbReference type="EMBL" id="CFR88434.1"/>
    </source>
</evidence>
<dbReference type="EMBL" id="CGCX01001087">
    <property type="protein sequence ID" value="CFR88434.1"/>
    <property type="molecule type" value="Genomic_DNA"/>
</dbReference>
<protein>
    <submittedName>
        <fullName evidence="1">Conserved membrane protein of uncharacterized function</fullName>
    </submittedName>
</protein>
<accession>A0A654U2Z7</accession>